<evidence type="ECO:0000256" key="3">
    <source>
        <dbReference type="ARBA" id="ARBA00023125"/>
    </source>
</evidence>
<dbReference type="OrthoDB" id="5242433at2"/>
<dbReference type="InterPro" id="IPR036271">
    <property type="entry name" value="Tet_transcr_reg_TetR-rel_C_sf"/>
</dbReference>
<dbReference type="InterPro" id="IPR050109">
    <property type="entry name" value="HTH-type_TetR-like_transc_reg"/>
</dbReference>
<dbReference type="Proteomes" id="UP000564629">
    <property type="component" value="Unassembled WGS sequence"/>
</dbReference>
<protein>
    <submittedName>
        <fullName evidence="8">AcrR family transcriptional regulator</fullName>
    </submittedName>
</protein>
<evidence type="ECO:0000259" key="6">
    <source>
        <dbReference type="PROSITE" id="PS50977"/>
    </source>
</evidence>
<sequence length="205" mass="21647">MPRRVDRDQRRAEIVDAALRVVAREGLDGATTRAIADEARCTLSVLAHFFGGKEGLLVAAQTEVLDRIVRRAFRSSGELMGLEALAGALDAALPLDAERSADAAANAAFAAAALAHPDLAAARRSSRADIRRVLDGCLAEAREAAELRDGVDDGAVVQEFFVLAEGAALSVGLDGDGDPEVTARVRRQAAEFVDRLRRPGPAAPR</sequence>
<evidence type="ECO:0000313" key="8">
    <source>
        <dbReference type="EMBL" id="MBB5474927.1"/>
    </source>
</evidence>
<dbReference type="SUPFAM" id="SSF48498">
    <property type="entry name" value="Tetracyclin repressor-like, C-terminal domain"/>
    <property type="match status" value="1"/>
</dbReference>
<keyword evidence="2" id="KW-0805">Transcription regulation</keyword>
<evidence type="ECO:0000256" key="4">
    <source>
        <dbReference type="ARBA" id="ARBA00023163"/>
    </source>
</evidence>
<reference evidence="8 10" key="2">
    <citation type="submission" date="2020-08" db="EMBL/GenBank/DDBJ databases">
        <title>Sequencing the genomes of 1000 actinobacteria strains.</title>
        <authorList>
            <person name="Klenk H.-P."/>
        </authorList>
    </citation>
    <scope>NUCLEOTIDE SEQUENCE [LARGE SCALE GENOMIC DNA]</scope>
    <source>
        <strain evidence="8 10">DSM 9581</strain>
    </source>
</reference>
<evidence type="ECO:0000313" key="10">
    <source>
        <dbReference type="Proteomes" id="UP000564629"/>
    </source>
</evidence>
<evidence type="ECO:0000313" key="7">
    <source>
        <dbReference type="EMBL" id="GEL44951.1"/>
    </source>
</evidence>
<dbReference type="InterPro" id="IPR039538">
    <property type="entry name" value="BetI_C"/>
</dbReference>
<dbReference type="PROSITE" id="PS50977">
    <property type="entry name" value="HTH_TETR_2"/>
    <property type="match status" value="1"/>
</dbReference>
<dbReference type="AlphaFoldDB" id="A0A511F6P5"/>
<dbReference type="PANTHER" id="PTHR30055">
    <property type="entry name" value="HTH-TYPE TRANSCRIPTIONAL REGULATOR RUTR"/>
    <property type="match status" value="1"/>
</dbReference>
<dbReference type="PANTHER" id="PTHR30055:SF234">
    <property type="entry name" value="HTH-TYPE TRANSCRIPTIONAL REGULATOR BETI"/>
    <property type="match status" value="1"/>
</dbReference>
<dbReference type="InterPro" id="IPR001647">
    <property type="entry name" value="HTH_TetR"/>
</dbReference>
<comment type="caution">
    <text evidence="7">The sequence shown here is derived from an EMBL/GenBank/DDBJ whole genome shotgun (WGS) entry which is preliminary data.</text>
</comment>
<evidence type="ECO:0000256" key="5">
    <source>
        <dbReference type="PROSITE-ProRule" id="PRU00335"/>
    </source>
</evidence>
<keyword evidence="4" id="KW-0804">Transcription</keyword>
<dbReference type="GO" id="GO:0003700">
    <property type="term" value="F:DNA-binding transcription factor activity"/>
    <property type="evidence" value="ECO:0007669"/>
    <property type="project" value="TreeGrafter"/>
</dbReference>
<name>A0A511F6P5_9CELL</name>
<evidence type="ECO:0000256" key="1">
    <source>
        <dbReference type="ARBA" id="ARBA00022491"/>
    </source>
</evidence>
<dbReference type="EMBL" id="BJVQ01000001">
    <property type="protein sequence ID" value="GEL44951.1"/>
    <property type="molecule type" value="Genomic_DNA"/>
</dbReference>
<keyword evidence="3 5" id="KW-0238">DNA-binding</keyword>
<feature type="domain" description="HTH tetR-type" evidence="6">
    <location>
        <begin position="8"/>
        <end position="68"/>
    </location>
</feature>
<keyword evidence="9" id="KW-1185">Reference proteome</keyword>
<dbReference type="SUPFAM" id="SSF46689">
    <property type="entry name" value="Homeodomain-like"/>
    <property type="match status" value="1"/>
</dbReference>
<dbReference type="Pfam" id="PF13977">
    <property type="entry name" value="TetR_C_6"/>
    <property type="match status" value="1"/>
</dbReference>
<evidence type="ECO:0000256" key="2">
    <source>
        <dbReference type="ARBA" id="ARBA00023015"/>
    </source>
</evidence>
<accession>A0A511F6P5</accession>
<dbReference type="RefSeq" id="WP_146831787.1">
    <property type="nucleotide sequence ID" value="NZ_BJVQ01000001.1"/>
</dbReference>
<proteinExistence type="predicted"/>
<feature type="DNA-binding region" description="H-T-H motif" evidence="5">
    <location>
        <begin position="31"/>
        <end position="50"/>
    </location>
</feature>
<organism evidence="7 9">
    <name type="scientific">Cellulomonas hominis</name>
    <dbReference type="NCBI Taxonomy" id="156981"/>
    <lineage>
        <taxon>Bacteria</taxon>
        <taxon>Bacillati</taxon>
        <taxon>Actinomycetota</taxon>
        <taxon>Actinomycetes</taxon>
        <taxon>Micrococcales</taxon>
        <taxon>Cellulomonadaceae</taxon>
        <taxon>Cellulomonas</taxon>
    </lineage>
</organism>
<keyword evidence="1" id="KW-0678">Repressor</keyword>
<dbReference type="Pfam" id="PF00440">
    <property type="entry name" value="TetR_N"/>
    <property type="match status" value="1"/>
</dbReference>
<dbReference type="Gene3D" id="1.10.357.10">
    <property type="entry name" value="Tetracycline Repressor, domain 2"/>
    <property type="match status" value="1"/>
</dbReference>
<evidence type="ECO:0000313" key="9">
    <source>
        <dbReference type="Proteomes" id="UP000321723"/>
    </source>
</evidence>
<dbReference type="Proteomes" id="UP000321723">
    <property type="component" value="Unassembled WGS sequence"/>
</dbReference>
<gene>
    <name evidence="7" type="ORF">CHO01_00670</name>
    <name evidence="8" type="ORF">HNR08_003663</name>
</gene>
<dbReference type="InterPro" id="IPR009057">
    <property type="entry name" value="Homeodomain-like_sf"/>
</dbReference>
<dbReference type="GO" id="GO:0000976">
    <property type="term" value="F:transcription cis-regulatory region binding"/>
    <property type="evidence" value="ECO:0007669"/>
    <property type="project" value="TreeGrafter"/>
</dbReference>
<reference evidence="7 9" key="1">
    <citation type="submission" date="2019-07" db="EMBL/GenBank/DDBJ databases">
        <title>Whole genome shotgun sequence of Cellulomonas hominis NBRC 16055.</title>
        <authorList>
            <person name="Hosoyama A."/>
            <person name="Uohara A."/>
            <person name="Ohji S."/>
            <person name="Ichikawa N."/>
        </authorList>
    </citation>
    <scope>NUCLEOTIDE SEQUENCE [LARGE SCALE GENOMIC DNA]</scope>
    <source>
        <strain evidence="7 9">NBRC 16055</strain>
    </source>
</reference>
<dbReference type="EMBL" id="JACHDN010000001">
    <property type="protein sequence ID" value="MBB5474927.1"/>
    <property type="molecule type" value="Genomic_DNA"/>
</dbReference>